<comment type="similarity">
    <text evidence="2">Belongs to the SusD family.</text>
</comment>
<accession>A0A1Y1T857</accession>
<evidence type="ECO:0000259" key="8">
    <source>
        <dbReference type="Pfam" id="PF07980"/>
    </source>
</evidence>
<dbReference type="PROSITE" id="PS51257">
    <property type="entry name" value="PROKAR_LIPOPROTEIN"/>
    <property type="match status" value="1"/>
</dbReference>
<dbReference type="STRING" id="1185767.IIF7_00660"/>
<feature type="domain" description="RagB/SusD" evidence="8">
    <location>
        <begin position="324"/>
        <end position="464"/>
    </location>
</feature>
<evidence type="ECO:0000256" key="2">
    <source>
        <dbReference type="ARBA" id="ARBA00006275"/>
    </source>
</evidence>
<feature type="coiled-coil region" evidence="6">
    <location>
        <begin position="184"/>
        <end position="218"/>
    </location>
</feature>
<feature type="chain" id="PRO_5013028056" evidence="7">
    <location>
        <begin position="22"/>
        <end position="464"/>
    </location>
</feature>
<dbReference type="EMBL" id="ARYN01000001">
    <property type="protein sequence ID" value="ORL47229.1"/>
    <property type="molecule type" value="Genomic_DNA"/>
</dbReference>
<dbReference type="GO" id="GO:0009279">
    <property type="term" value="C:cell outer membrane"/>
    <property type="evidence" value="ECO:0007669"/>
    <property type="project" value="UniProtKB-SubCell"/>
</dbReference>
<evidence type="ECO:0000259" key="9">
    <source>
        <dbReference type="Pfam" id="PF14322"/>
    </source>
</evidence>
<keyword evidence="11" id="KW-1185">Reference proteome</keyword>
<evidence type="ECO:0000256" key="7">
    <source>
        <dbReference type="SAM" id="SignalP"/>
    </source>
</evidence>
<keyword evidence="5" id="KW-0998">Cell outer membrane</keyword>
<dbReference type="Proteomes" id="UP000192746">
    <property type="component" value="Unassembled WGS sequence"/>
</dbReference>
<comment type="caution">
    <text evidence="10">The sequence shown here is derived from an EMBL/GenBank/DDBJ whole genome shotgun (WGS) entry which is preliminary data.</text>
</comment>
<evidence type="ECO:0000256" key="4">
    <source>
        <dbReference type="ARBA" id="ARBA00023136"/>
    </source>
</evidence>
<dbReference type="SUPFAM" id="SSF48452">
    <property type="entry name" value="TPR-like"/>
    <property type="match status" value="1"/>
</dbReference>
<comment type="subcellular location">
    <subcellularLocation>
        <location evidence="1">Cell outer membrane</location>
    </subcellularLocation>
</comment>
<organism evidence="10 11">
    <name type="scientific">Zunongwangia atlantica 22II14-10F7</name>
    <dbReference type="NCBI Taxonomy" id="1185767"/>
    <lineage>
        <taxon>Bacteria</taxon>
        <taxon>Pseudomonadati</taxon>
        <taxon>Bacteroidota</taxon>
        <taxon>Flavobacteriia</taxon>
        <taxon>Flavobacteriales</taxon>
        <taxon>Flavobacteriaceae</taxon>
        <taxon>Zunongwangia</taxon>
    </lineage>
</organism>
<name>A0A1Y1T857_9FLAO</name>
<proteinExistence type="inferred from homology"/>
<dbReference type="InterPro" id="IPR033985">
    <property type="entry name" value="SusD-like_N"/>
</dbReference>
<dbReference type="Gene3D" id="1.25.40.390">
    <property type="match status" value="1"/>
</dbReference>
<dbReference type="InterPro" id="IPR011990">
    <property type="entry name" value="TPR-like_helical_dom_sf"/>
</dbReference>
<evidence type="ECO:0000256" key="3">
    <source>
        <dbReference type="ARBA" id="ARBA00022729"/>
    </source>
</evidence>
<gene>
    <name evidence="10" type="ORF">IIF7_00660</name>
</gene>
<evidence type="ECO:0000313" key="10">
    <source>
        <dbReference type="EMBL" id="ORL47229.1"/>
    </source>
</evidence>
<feature type="domain" description="SusD-like N-terminal" evidence="9">
    <location>
        <begin position="41"/>
        <end position="226"/>
    </location>
</feature>
<protein>
    <submittedName>
        <fullName evidence="10">SusD/RagB family protein</fullName>
    </submittedName>
</protein>
<dbReference type="AlphaFoldDB" id="A0A1Y1T857"/>
<dbReference type="Pfam" id="PF07980">
    <property type="entry name" value="SusD_RagB"/>
    <property type="match status" value="1"/>
</dbReference>
<evidence type="ECO:0000256" key="5">
    <source>
        <dbReference type="ARBA" id="ARBA00023237"/>
    </source>
</evidence>
<evidence type="ECO:0000313" key="11">
    <source>
        <dbReference type="Proteomes" id="UP000192746"/>
    </source>
</evidence>
<dbReference type="RefSeq" id="WP_084839773.1">
    <property type="nucleotide sequence ID" value="NZ_ARYN01000001.1"/>
</dbReference>
<keyword evidence="6" id="KW-0175">Coiled coil</keyword>
<sequence length="464" mass="53971">MLTKKRIKQTMVFFMASILIACEDFVEVDAPDYKIIREDVFNSEETARSAMTGIYNELFRSSFSNGTQYSVTVLGALSGNLLMNIRETNLVRMEFQQHEISAENTSNLFLWTSAYNMIYNTNAFLEGLQSSETIGSEVKNQLQGEAKFVRAFTYFYLVNLYGEVPLVLTTDYEQNQLASRTHSEEIYTQIILDLEDAIENLTDENEDIRTKVNRYTAMALLSRVHLYNRQWQKAEELSSQVISNNSYILQEELSDVFLANSQEAIWQISPIGSGATTTHTNEGNFFIIDPIFSFLASVQLNENFIANFNDDDLRLSNWISYNESLNAYFPFKYKIWNSNEQPSTEYSMVLRLAEQFLIRAESRLMQDDHKGAIDDINTIRNRAGLAPLSNTDNLETEILLDEIMEQRKKEFFTEWGHRWLDLKRTDRYENIWDNNPFWEDTDLHYPIPAEERIKNPNLTQNPGY</sequence>
<evidence type="ECO:0000256" key="6">
    <source>
        <dbReference type="SAM" id="Coils"/>
    </source>
</evidence>
<evidence type="ECO:0000256" key="1">
    <source>
        <dbReference type="ARBA" id="ARBA00004442"/>
    </source>
</evidence>
<reference evidence="10 11" key="1">
    <citation type="submission" date="2013-04" db="EMBL/GenBank/DDBJ databases">
        <title>Zunongwangia sp. 22II14-10F7 Genome Sequencing.</title>
        <authorList>
            <person name="Lai Q."/>
            <person name="Shao Z."/>
        </authorList>
    </citation>
    <scope>NUCLEOTIDE SEQUENCE [LARGE SCALE GENOMIC DNA]</scope>
    <source>
        <strain evidence="10 11">22II14-10F7</strain>
    </source>
</reference>
<keyword evidence="4" id="KW-0472">Membrane</keyword>
<dbReference type="Pfam" id="PF14322">
    <property type="entry name" value="SusD-like_3"/>
    <property type="match status" value="1"/>
</dbReference>
<dbReference type="CDD" id="cd08977">
    <property type="entry name" value="SusD"/>
    <property type="match status" value="1"/>
</dbReference>
<keyword evidence="3 7" id="KW-0732">Signal</keyword>
<dbReference type="InterPro" id="IPR012944">
    <property type="entry name" value="SusD_RagB_dom"/>
</dbReference>
<feature type="signal peptide" evidence="7">
    <location>
        <begin position="1"/>
        <end position="21"/>
    </location>
</feature>